<keyword evidence="1" id="KW-0732">Signal</keyword>
<feature type="signal peptide" evidence="1">
    <location>
        <begin position="1"/>
        <end position="27"/>
    </location>
</feature>
<dbReference type="AlphaFoldDB" id="A0ABC9FW12"/>
<dbReference type="EMBL" id="OZ075117">
    <property type="protein sequence ID" value="CAL5082664.1"/>
    <property type="molecule type" value="Genomic_DNA"/>
</dbReference>
<accession>A0ABC9FW12</accession>
<keyword evidence="3" id="KW-1185">Reference proteome</keyword>
<proteinExistence type="predicted"/>
<reference evidence="3" key="1">
    <citation type="submission" date="2024-06" db="EMBL/GenBank/DDBJ databases">
        <authorList>
            <person name="Ryan C."/>
        </authorList>
    </citation>
    <scope>NUCLEOTIDE SEQUENCE [LARGE SCALE GENOMIC DNA]</scope>
</reference>
<sequence>MMGNGAASLVFTRTILVVVVLFSGCLALTAQCHFQSRDVVVGGGTKKYPNTSNSTAITMRSATPNSTLINDDESKIYISFCKVKSVCYKGEACYCCLQPIQKCFFTEAECRANCAVCNPHCHQPQTNVEGR</sequence>
<evidence type="ECO:0000313" key="2">
    <source>
        <dbReference type="EMBL" id="CAL5082664.1"/>
    </source>
</evidence>
<reference evidence="2 3" key="2">
    <citation type="submission" date="2024-10" db="EMBL/GenBank/DDBJ databases">
        <authorList>
            <person name="Ryan C."/>
        </authorList>
    </citation>
    <scope>NUCLEOTIDE SEQUENCE [LARGE SCALE GENOMIC DNA]</scope>
</reference>
<evidence type="ECO:0000256" key="1">
    <source>
        <dbReference type="SAM" id="SignalP"/>
    </source>
</evidence>
<evidence type="ECO:0008006" key="4">
    <source>
        <dbReference type="Google" id="ProtNLM"/>
    </source>
</evidence>
<name>A0ABC9FW12_9POAL</name>
<protein>
    <recommendedName>
        <fullName evidence="4">Bowman-Birk serine protease inhibitors family domain-containing protein</fullName>
    </recommendedName>
</protein>
<feature type="chain" id="PRO_5044876268" description="Bowman-Birk serine protease inhibitors family domain-containing protein" evidence="1">
    <location>
        <begin position="28"/>
        <end position="131"/>
    </location>
</feature>
<gene>
    <name evidence="2" type="ORF">URODEC1_LOCUS109449</name>
</gene>
<organism evidence="2 3">
    <name type="scientific">Urochloa decumbens</name>
    <dbReference type="NCBI Taxonomy" id="240449"/>
    <lineage>
        <taxon>Eukaryota</taxon>
        <taxon>Viridiplantae</taxon>
        <taxon>Streptophyta</taxon>
        <taxon>Embryophyta</taxon>
        <taxon>Tracheophyta</taxon>
        <taxon>Spermatophyta</taxon>
        <taxon>Magnoliopsida</taxon>
        <taxon>Liliopsida</taxon>
        <taxon>Poales</taxon>
        <taxon>Poaceae</taxon>
        <taxon>PACMAD clade</taxon>
        <taxon>Panicoideae</taxon>
        <taxon>Panicodae</taxon>
        <taxon>Paniceae</taxon>
        <taxon>Melinidinae</taxon>
        <taxon>Urochloa</taxon>
    </lineage>
</organism>
<dbReference type="Proteomes" id="UP001497457">
    <property type="component" value="Chromosome 7b"/>
</dbReference>
<evidence type="ECO:0000313" key="3">
    <source>
        <dbReference type="Proteomes" id="UP001497457"/>
    </source>
</evidence>